<gene>
    <name evidence="10" type="ORF">PLOB_00028935</name>
</gene>
<dbReference type="InterPro" id="IPR016129">
    <property type="entry name" value="Caspase_his_AS"/>
</dbReference>
<evidence type="ECO:0000256" key="2">
    <source>
        <dbReference type="ARBA" id="ARBA00022670"/>
    </source>
</evidence>
<dbReference type="InterPro" id="IPR015917">
    <property type="entry name" value="Pept_C14A"/>
</dbReference>
<dbReference type="InterPro" id="IPR033139">
    <property type="entry name" value="Caspase_cys_AS"/>
</dbReference>
<dbReference type="PANTHER" id="PTHR48169">
    <property type="entry name" value="DED DOMAIN-CONTAINING PROTEIN"/>
    <property type="match status" value="1"/>
</dbReference>
<dbReference type="PANTHER" id="PTHR48169:SF7">
    <property type="entry name" value="CASPASE 10"/>
    <property type="match status" value="1"/>
</dbReference>
<comment type="caution">
    <text evidence="10">The sequence shown here is derived from an EMBL/GenBank/DDBJ whole genome shotgun (WGS) entry which is preliminary data.</text>
</comment>
<dbReference type="PROSITE" id="PS01122">
    <property type="entry name" value="CASPASE_CYS"/>
    <property type="match status" value="1"/>
</dbReference>
<sequence>MTARPRGITLIINNASFAHHPVHGQQSPRHGSQEDVRQVEALFTALHFSVRTKENLSRFELLNELGDVARGDHSAYDCFMLWLMSHGKSGEVFCSDGNTIPIQTLQDLFSDCHTLSGKPKLFFIQACRGDKEDQGVPVATETGISSYEQLSPKQAELKPIPRVVPTHADFLYAYSTVDGYVSYRHEALGSYFVRGLVEAFREHAVYDHLLDILTVVNQRVSNMEANMSSVENKNEIKIFKQMPEVKHTLRKKVRF</sequence>
<dbReference type="SMART" id="SM00115">
    <property type="entry name" value="CASc"/>
    <property type="match status" value="1"/>
</dbReference>
<keyword evidence="5" id="KW-0788">Thiol protease</keyword>
<dbReference type="EMBL" id="CALNXK010000036">
    <property type="protein sequence ID" value="CAH3121804.1"/>
    <property type="molecule type" value="Genomic_DNA"/>
</dbReference>
<evidence type="ECO:0000256" key="3">
    <source>
        <dbReference type="ARBA" id="ARBA00022703"/>
    </source>
</evidence>
<evidence type="ECO:0008006" key="12">
    <source>
        <dbReference type="Google" id="ProtNLM"/>
    </source>
</evidence>
<evidence type="ECO:0000313" key="11">
    <source>
        <dbReference type="Proteomes" id="UP001159405"/>
    </source>
</evidence>
<dbReference type="Gene3D" id="3.40.50.1460">
    <property type="match status" value="1"/>
</dbReference>
<dbReference type="PROSITE" id="PS50207">
    <property type="entry name" value="CASPASE_P10"/>
    <property type="match status" value="1"/>
</dbReference>
<evidence type="ECO:0000256" key="7">
    <source>
        <dbReference type="RuleBase" id="RU003971"/>
    </source>
</evidence>
<keyword evidence="6" id="KW-0865">Zymogen</keyword>
<keyword evidence="3" id="KW-0053">Apoptosis</keyword>
<reference evidence="10 11" key="1">
    <citation type="submission" date="2022-05" db="EMBL/GenBank/DDBJ databases">
        <authorList>
            <consortium name="Genoscope - CEA"/>
            <person name="William W."/>
        </authorList>
    </citation>
    <scope>NUCLEOTIDE SEQUENCE [LARGE SCALE GENOMIC DNA]</scope>
</reference>
<dbReference type="SUPFAM" id="SSF52129">
    <property type="entry name" value="Caspase-like"/>
    <property type="match status" value="1"/>
</dbReference>
<protein>
    <recommendedName>
        <fullName evidence="12">Caspase-3</fullName>
    </recommendedName>
</protein>
<keyword evidence="4" id="KW-0378">Hydrolase</keyword>
<feature type="domain" description="Caspase family p10" evidence="8">
    <location>
        <begin position="160"/>
        <end position="255"/>
    </location>
</feature>
<comment type="similarity">
    <text evidence="1 7">Belongs to the peptidase C14A family.</text>
</comment>
<dbReference type="InterPro" id="IPR029030">
    <property type="entry name" value="Caspase-like_dom_sf"/>
</dbReference>
<keyword evidence="11" id="KW-1185">Reference proteome</keyword>
<dbReference type="Proteomes" id="UP001159405">
    <property type="component" value="Unassembled WGS sequence"/>
</dbReference>
<evidence type="ECO:0000256" key="4">
    <source>
        <dbReference type="ARBA" id="ARBA00022801"/>
    </source>
</evidence>
<organism evidence="10 11">
    <name type="scientific">Porites lobata</name>
    <dbReference type="NCBI Taxonomy" id="104759"/>
    <lineage>
        <taxon>Eukaryota</taxon>
        <taxon>Metazoa</taxon>
        <taxon>Cnidaria</taxon>
        <taxon>Anthozoa</taxon>
        <taxon>Hexacorallia</taxon>
        <taxon>Scleractinia</taxon>
        <taxon>Fungiina</taxon>
        <taxon>Poritidae</taxon>
        <taxon>Porites</taxon>
    </lineage>
</organism>
<name>A0ABN8NV48_9CNID</name>
<evidence type="ECO:0000313" key="10">
    <source>
        <dbReference type="EMBL" id="CAH3121804.1"/>
    </source>
</evidence>
<dbReference type="InterPro" id="IPR001309">
    <property type="entry name" value="Pept_C14_p20"/>
</dbReference>
<dbReference type="PRINTS" id="PR00376">
    <property type="entry name" value="IL1BCENZYME"/>
</dbReference>
<accession>A0ABN8NV48</accession>
<evidence type="ECO:0000259" key="8">
    <source>
        <dbReference type="PROSITE" id="PS50207"/>
    </source>
</evidence>
<dbReference type="InterPro" id="IPR002138">
    <property type="entry name" value="Pept_C14_p10"/>
</dbReference>
<dbReference type="PROSITE" id="PS50208">
    <property type="entry name" value="CASPASE_P20"/>
    <property type="match status" value="1"/>
</dbReference>
<proteinExistence type="inferred from homology"/>
<dbReference type="Pfam" id="PF00656">
    <property type="entry name" value="Peptidase_C14"/>
    <property type="match status" value="1"/>
</dbReference>
<dbReference type="PROSITE" id="PS01121">
    <property type="entry name" value="CASPASE_HIS"/>
    <property type="match status" value="1"/>
</dbReference>
<evidence type="ECO:0000256" key="1">
    <source>
        <dbReference type="ARBA" id="ARBA00010134"/>
    </source>
</evidence>
<feature type="domain" description="Caspase family p20" evidence="9">
    <location>
        <begin position="5"/>
        <end position="131"/>
    </location>
</feature>
<evidence type="ECO:0000256" key="5">
    <source>
        <dbReference type="ARBA" id="ARBA00022807"/>
    </source>
</evidence>
<dbReference type="CDD" id="cd00032">
    <property type="entry name" value="CASc"/>
    <property type="match status" value="1"/>
</dbReference>
<keyword evidence="2" id="KW-0645">Protease</keyword>
<evidence type="ECO:0000256" key="6">
    <source>
        <dbReference type="ARBA" id="ARBA00023145"/>
    </source>
</evidence>
<dbReference type="InterPro" id="IPR011600">
    <property type="entry name" value="Pept_C14_caspase"/>
</dbReference>
<evidence type="ECO:0000259" key="9">
    <source>
        <dbReference type="PROSITE" id="PS50208"/>
    </source>
</evidence>